<dbReference type="OMA" id="GGSPPEY"/>
<dbReference type="HOGENOM" id="CLU_143633_0_0_1"/>
<evidence type="ECO:0000256" key="2">
    <source>
        <dbReference type="SAM" id="Phobius"/>
    </source>
</evidence>
<dbReference type="eggNOG" id="ENOG502R98C">
    <property type="taxonomic scope" value="Eukaryota"/>
</dbReference>
<keyword evidence="4" id="KW-1185">Reference proteome</keyword>
<name>G9PBD7_HYPAI</name>
<dbReference type="EMBL" id="ABDG02000029">
    <property type="protein sequence ID" value="EHK39684.1"/>
    <property type="molecule type" value="Genomic_DNA"/>
</dbReference>
<evidence type="ECO:0008006" key="5">
    <source>
        <dbReference type="Google" id="ProtNLM"/>
    </source>
</evidence>
<organism evidence="3 4">
    <name type="scientific">Hypocrea atroviridis (strain ATCC 20476 / IMI 206040)</name>
    <name type="common">Trichoderma atroviride</name>
    <dbReference type="NCBI Taxonomy" id="452589"/>
    <lineage>
        <taxon>Eukaryota</taxon>
        <taxon>Fungi</taxon>
        <taxon>Dikarya</taxon>
        <taxon>Ascomycota</taxon>
        <taxon>Pezizomycotina</taxon>
        <taxon>Sordariomycetes</taxon>
        <taxon>Hypocreomycetidae</taxon>
        <taxon>Hypocreales</taxon>
        <taxon>Hypocreaceae</taxon>
        <taxon>Trichoderma</taxon>
    </lineage>
</organism>
<proteinExistence type="predicted"/>
<keyword evidence="2" id="KW-1133">Transmembrane helix</keyword>
<feature type="region of interest" description="Disordered" evidence="1">
    <location>
        <begin position="114"/>
        <end position="151"/>
    </location>
</feature>
<evidence type="ECO:0000313" key="3">
    <source>
        <dbReference type="EMBL" id="EHK39684.1"/>
    </source>
</evidence>
<feature type="transmembrane region" description="Helical" evidence="2">
    <location>
        <begin position="20"/>
        <end position="40"/>
    </location>
</feature>
<protein>
    <recommendedName>
        <fullName evidence="5">Transmembrane protein</fullName>
    </recommendedName>
</protein>
<evidence type="ECO:0000256" key="1">
    <source>
        <dbReference type="SAM" id="MobiDB-lite"/>
    </source>
</evidence>
<feature type="region of interest" description="Disordered" evidence="1">
    <location>
        <begin position="71"/>
        <end position="99"/>
    </location>
</feature>
<dbReference type="OrthoDB" id="4775599at2759"/>
<reference evidence="3 4" key="1">
    <citation type="journal article" date="2011" name="Genome Biol.">
        <title>Comparative genome sequence analysis underscores mycoparasitism as the ancestral life style of Trichoderma.</title>
        <authorList>
            <person name="Kubicek C.P."/>
            <person name="Herrera-Estrella A."/>
            <person name="Seidl-Seiboth V."/>
            <person name="Martinez D.A."/>
            <person name="Druzhinina I.S."/>
            <person name="Thon M."/>
            <person name="Zeilinger S."/>
            <person name="Casas-Flores S."/>
            <person name="Horwitz B.A."/>
            <person name="Mukherjee P.K."/>
            <person name="Mukherjee M."/>
            <person name="Kredics L."/>
            <person name="Alcaraz L.D."/>
            <person name="Aerts A."/>
            <person name="Antal Z."/>
            <person name="Atanasova L."/>
            <person name="Cervantes-Badillo M.G."/>
            <person name="Challacombe J."/>
            <person name="Chertkov O."/>
            <person name="McCluskey K."/>
            <person name="Coulpier F."/>
            <person name="Deshpande N."/>
            <person name="von Doehren H."/>
            <person name="Ebbole D.J."/>
            <person name="Esquivel-Naranjo E.U."/>
            <person name="Fekete E."/>
            <person name="Flipphi M."/>
            <person name="Glaser F."/>
            <person name="Gomez-Rodriguez E.Y."/>
            <person name="Gruber S."/>
            <person name="Han C."/>
            <person name="Henrissat B."/>
            <person name="Hermosa R."/>
            <person name="Hernandez-Onate M."/>
            <person name="Karaffa L."/>
            <person name="Kosti I."/>
            <person name="Le Crom S."/>
            <person name="Lindquist E."/>
            <person name="Lucas S."/>
            <person name="Luebeck M."/>
            <person name="Luebeck P.S."/>
            <person name="Margeot A."/>
            <person name="Metz B."/>
            <person name="Misra M."/>
            <person name="Nevalainen H."/>
            <person name="Omann M."/>
            <person name="Packer N."/>
            <person name="Perrone G."/>
            <person name="Uresti-Rivera E.E."/>
            <person name="Salamov A."/>
            <person name="Schmoll M."/>
            <person name="Seiboth B."/>
            <person name="Shapiro H."/>
            <person name="Sukno S."/>
            <person name="Tamayo-Ramos J.A."/>
            <person name="Tisch D."/>
            <person name="Wiest A."/>
            <person name="Wilkinson H.H."/>
            <person name="Zhang M."/>
            <person name="Coutinho P.M."/>
            <person name="Kenerley C.M."/>
            <person name="Monte E."/>
            <person name="Baker S.E."/>
            <person name="Grigoriev I.V."/>
        </authorList>
    </citation>
    <scope>NUCLEOTIDE SEQUENCE [LARGE SCALE GENOMIC DNA]</scope>
    <source>
        <strain evidence="4">ATCC 20476 / IMI 206040</strain>
    </source>
</reference>
<keyword evidence="2" id="KW-0472">Membrane</keyword>
<comment type="caution">
    <text evidence="3">The sequence shown here is derived from an EMBL/GenBank/DDBJ whole genome shotgun (WGS) entry which is preliminary data.</text>
</comment>
<feature type="compositionally biased region" description="Basic and acidic residues" evidence="1">
    <location>
        <begin position="120"/>
        <end position="130"/>
    </location>
</feature>
<keyword evidence="2" id="KW-0812">Transmembrane</keyword>
<accession>G9PBD7</accession>
<sequence length="151" mass="17118">MPQFSDQHSPNKPTRPLTYIIIPILALFAVFSVVVFFFCIRRRRARERETTIELGRGRWVRRDGVLVWMRRDGTMRNSRRNPSGGADSPEGLNELGEAPPPYLVRKLSAEGEVVASEGSTELRDLEEGRRPPVYISEPPPAVTTDSRRTEA</sequence>
<evidence type="ECO:0000313" key="4">
    <source>
        <dbReference type="Proteomes" id="UP000005426"/>
    </source>
</evidence>
<dbReference type="AlphaFoldDB" id="G9PBD7"/>
<gene>
    <name evidence="3" type="ORF">TRIATDRAFT_49033</name>
</gene>
<dbReference type="Proteomes" id="UP000005426">
    <property type="component" value="Unassembled WGS sequence"/>
</dbReference>